<dbReference type="SUPFAM" id="SSF52283">
    <property type="entry name" value="Formate/glycerate dehydrogenase catalytic domain-like"/>
    <property type="match status" value="1"/>
</dbReference>
<feature type="domain" description="D-isomer specific 2-hydroxyacid dehydrogenase NAD-binding" evidence="6">
    <location>
        <begin position="108"/>
        <end position="286"/>
    </location>
</feature>
<gene>
    <name evidence="7" type="ORF">SAMN05444272_1583</name>
</gene>
<evidence type="ECO:0000256" key="2">
    <source>
        <dbReference type="ARBA" id="ARBA00023002"/>
    </source>
</evidence>
<comment type="similarity">
    <text evidence="1 4">Belongs to the D-isomer specific 2-hydroxyacid dehydrogenase family.</text>
</comment>
<dbReference type="Pfam" id="PF02826">
    <property type="entry name" value="2-Hacid_dh_C"/>
    <property type="match status" value="1"/>
</dbReference>
<protein>
    <submittedName>
        <fullName evidence="7">Glycerate dehydrogenase</fullName>
    </submittedName>
</protein>
<dbReference type="InterPro" id="IPR036291">
    <property type="entry name" value="NAD(P)-bd_dom_sf"/>
</dbReference>
<sequence>MEHIVFLDRATIAPEISLSRPSFAHDWTEHQRTGPSETAGRLKDATIAITNKVRIGADELDAAPGLRLIAVAATGYDCVDIAACEARGVAVCNIRGYSVNTVPEHVFTLLLALRRSLVSYVREVQEGAWQQAGQFCFFSGPIRDLSGSTLGIIGKGGIGSRVAAIGSAFGMKVIYAARPGAPAEDGRVAFEDFCASADVISLHCPLTPQTRGLMNDAAFAAMKRQPVILNTARGALIDLPALERALEQGLVSGAGIDVADKEPPAPDDILMRLANHPRVLVTPHVAWASSEAQQTLADQLTSVLERFSAGDPINLLNPQRG</sequence>
<organism evidence="7 8">
    <name type="scientific">Roseibium suaedae</name>
    <dbReference type="NCBI Taxonomy" id="735517"/>
    <lineage>
        <taxon>Bacteria</taxon>
        <taxon>Pseudomonadati</taxon>
        <taxon>Pseudomonadota</taxon>
        <taxon>Alphaproteobacteria</taxon>
        <taxon>Hyphomicrobiales</taxon>
        <taxon>Stappiaceae</taxon>
        <taxon>Roseibium</taxon>
    </lineage>
</organism>
<evidence type="ECO:0000256" key="3">
    <source>
        <dbReference type="ARBA" id="ARBA00023027"/>
    </source>
</evidence>
<dbReference type="AlphaFoldDB" id="A0A1M7FDY8"/>
<dbReference type="OrthoDB" id="9793626at2"/>
<keyword evidence="2 4" id="KW-0560">Oxidoreductase</keyword>
<proteinExistence type="inferred from homology"/>
<dbReference type="Proteomes" id="UP000186002">
    <property type="component" value="Unassembled WGS sequence"/>
</dbReference>
<dbReference type="PANTHER" id="PTHR43761:SF1">
    <property type="entry name" value="D-ISOMER SPECIFIC 2-HYDROXYACID DEHYDROGENASE CATALYTIC DOMAIN-CONTAINING PROTEIN-RELATED"/>
    <property type="match status" value="1"/>
</dbReference>
<evidence type="ECO:0000313" key="8">
    <source>
        <dbReference type="Proteomes" id="UP000186002"/>
    </source>
</evidence>
<dbReference type="SUPFAM" id="SSF51735">
    <property type="entry name" value="NAD(P)-binding Rossmann-fold domains"/>
    <property type="match status" value="1"/>
</dbReference>
<dbReference type="PROSITE" id="PS00670">
    <property type="entry name" value="D_2_HYDROXYACID_DH_2"/>
    <property type="match status" value="1"/>
</dbReference>
<dbReference type="Gene3D" id="3.40.50.720">
    <property type="entry name" value="NAD(P)-binding Rossmann-like Domain"/>
    <property type="match status" value="2"/>
</dbReference>
<reference evidence="7 8" key="1">
    <citation type="submission" date="2016-11" db="EMBL/GenBank/DDBJ databases">
        <authorList>
            <person name="Jaros S."/>
            <person name="Januszkiewicz K."/>
            <person name="Wedrychowicz H."/>
        </authorList>
    </citation>
    <scope>NUCLEOTIDE SEQUENCE [LARGE SCALE GENOMIC DNA]</scope>
    <source>
        <strain evidence="7 8">DSM 22153</strain>
    </source>
</reference>
<dbReference type="CDD" id="cd12162">
    <property type="entry name" value="2-Hacid_dh_4"/>
    <property type="match status" value="1"/>
</dbReference>
<dbReference type="Pfam" id="PF00389">
    <property type="entry name" value="2-Hacid_dh"/>
    <property type="match status" value="1"/>
</dbReference>
<keyword evidence="3" id="KW-0520">NAD</keyword>
<dbReference type="InterPro" id="IPR006139">
    <property type="entry name" value="D-isomer_2_OHA_DH_cat_dom"/>
</dbReference>
<keyword evidence="8" id="KW-1185">Reference proteome</keyword>
<evidence type="ECO:0000256" key="1">
    <source>
        <dbReference type="ARBA" id="ARBA00005854"/>
    </source>
</evidence>
<dbReference type="PANTHER" id="PTHR43761">
    <property type="entry name" value="D-ISOMER SPECIFIC 2-HYDROXYACID DEHYDROGENASE FAMILY PROTEIN (AFU_ORTHOLOGUE AFUA_1G13630)"/>
    <property type="match status" value="1"/>
</dbReference>
<dbReference type="RefSeq" id="WP_073011524.1">
    <property type="nucleotide sequence ID" value="NZ_FRBW01000002.1"/>
</dbReference>
<dbReference type="InterPro" id="IPR006140">
    <property type="entry name" value="D-isomer_DH_NAD-bd"/>
</dbReference>
<evidence type="ECO:0000256" key="4">
    <source>
        <dbReference type="RuleBase" id="RU003719"/>
    </source>
</evidence>
<feature type="domain" description="D-isomer specific 2-hydroxyacid dehydrogenase catalytic" evidence="5">
    <location>
        <begin position="32"/>
        <end position="314"/>
    </location>
</feature>
<dbReference type="GO" id="GO:0051287">
    <property type="term" value="F:NAD binding"/>
    <property type="evidence" value="ECO:0007669"/>
    <property type="project" value="InterPro"/>
</dbReference>
<dbReference type="STRING" id="735517.SAMN05444272_1583"/>
<dbReference type="GO" id="GO:0016616">
    <property type="term" value="F:oxidoreductase activity, acting on the CH-OH group of donors, NAD or NADP as acceptor"/>
    <property type="evidence" value="ECO:0007669"/>
    <property type="project" value="InterPro"/>
</dbReference>
<name>A0A1M7FDY8_9HYPH</name>
<evidence type="ECO:0000259" key="5">
    <source>
        <dbReference type="Pfam" id="PF00389"/>
    </source>
</evidence>
<dbReference type="EMBL" id="FRBW01000002">
    <property type="protein sequence ID" value="SHM02206.1"/>
    <property type="molecule type" value="Genomic_DNA"/>
</dbReference>
<accession>A0A1M7FDY8</accession>
<evidence type="ECO:0000313" key="7">
    <source>
        <dbReference type="EMBL" id="SHM02206.1"/>
    </source>
</evidence>
<dbReference type="InterPro" id="IPR029753">
    <property type="entry name" value="D-isomer_DH_CS"/>
</dbReference>
<dbReference type="InterPro" id="IPR050418">
    <property type="entry name" value="D-iso_2-hydroxyacid_DH_PdxB"/>
</dbReference>
<evidence type="ECO:0000259" key="6">
    <source>
        <dbReference type="Pfam" id="PF02826"/>
    </source>
</evidence>